<sequence>MDENEAKIRHFGITFPKCGLEKNNMATLTPPHIIFGGAPLQNPPGRGGENYPPGGKENFFSTCLVNYAFFSSLSEAHIVGFDAFSFEWTVSCGERCQKRK</sequence>
<accession>A0A4Y2SNU0</accession>
<protein>
    <submittedName>
        <fullName evidence="1">Uncharacterized protein</fullName>
    </submittedName>
</protein>
<comment type="caution">
    <text evidence="1">The sequence shown here is derived from an EMBL/GenBank/DDBJ whole genome shotgun (WGS) entry which is preliminary data.</text>
</comment>
<dbReference type="EMBL" id="BGPR01023005">
    <property type="protein sequence ID" value="GBN89847.1"/>
    <property type="molecule type" value="Genomic_DNA"/>
</dbReference>
<keyword evidence="2" id="KW-1185">Reference proteome</keyword>
<organism evidence="1 2">
    <name type="scientific">Araneus ventricosus</name>
    <name type="common">Orbweaver spider</name>
    <name type="synonym">Epeira ventricosa</name>
    <dbReference type="NCBI Taxonomy" id="182803"/>
    <lineage>
        <taxon>Eukaryota</taxon>
        <taxon>Metazoa</taxon>
        <taxon>Ecdysozoa</taxon>
        <taxon>Arthropoda</taxon>
        <taxon>Chelicerata</taxon>
        <taxon>Arachnida</taxon>
        <taxon>Araneae</taxon>
        <taxon>Araneomorphae</taxon>
        <taxon>Entelegynae</taxon>
        <taxon>Araneoidea</taxon>
        <taxon>Araneidae</taxon>
        <taxon>Araneus</taxon>
    </lineage>
</organism>
<name>A0A4Y2SNU0_ARAVE</name>
<dbReference type="AlphaFoldDB" id="A0A4Y2SNU0"/>
<evidence type="ECO:0000313" key="1">
    <source>
        <dbReference type="EMBL" id="GBN89847.1"/>
    </source>
</evidence>
<dbReference type="Proteomes" id="UP000499080">
    <property type="component" value="Unassembled WGS sequence"/>
</dbReference>
<gene>
    <name evidence="1" type="ORF">AVEN_128894_1</name>
</gene>
<reference evidence="1 2" key="1">
    <citation type="journal article" date="2019" name="Sci. Rep.">
        <title>Orb-weaving spider Araneus ventricosus genome elucidates the spidroin gene catalogue.</title>
        <authorList>
            <person name="Kono N."/>
            <person name="Nakamura H."/>
            <person name="Ohtoshi R."/>
            <person name="Moran D.A.P."/>
            <person name="Shinohara A."/>
            <person name="Yoshida Y."/>
            <person name="Fujiwara M."/>
            <person name="Mori M."/>
            <person name="Tomita M."/>
            <person name="Arakawa K."/>
        </authorList>
    </citation>
    <scope>NUCLEOTIDE SEQUENCE [LARGE SCALE GENOMIC DNA]</scope>
</reference>
<proteinExistence type="predicted"/>
<evidence type="ECO:0000313" key="2">
    <source>
        <dbReference type="Proteomes" id="UP000499080"/>
    </source>
</evidence>